<dbReference type="CDD" id="cd18808">
    <property type="entry name" value="SF1_C_Upf1"/>
    <property type="match status" value="1"/>
</dbReference>
<dbReference type="Pfam" id="PF13195">
    <property type="entry name" value="DUF4011"/>
    <property type="match status" value="1"/>
</dbReference>
<dbReference type="OrthoDB" id="9757917at2"/>
<dbReference type="KEGG" id="plon:Pla110_43660"/>
<dbReference type="RefSeq" id="WP_144998951.1">
    <property type="nucleotide sequence ID" value="NZ_CP036281.1"/>
</dbReference>
<evidence type="ECO:0000313" key="6">
    <source>
        <dbReference type="EMBL" id="QDU82606.1"/>
    </source>
</evidence>
<dbReference type="Pfam" id="PF13087">
    <property type="entry name" value="AAA_12"/>
    <property type="match status" value="1"/>
</dbReference>
<dbReference type="InterPro" id="IPR041679">
    <property type="entry name" value="DNA2/NAM7-like_C"/>
</dbReference>
<dbReference type="FunFam" id="3.40.50.300:FF:002063">
    <property type="entry name" value="DNA helicase related protein"/>
    <property type="match status" value="1"/>
</dbReference>
<dbReference type="PANTHER" id="PTHR10887:SF495">
    <property type="entry name" value="HELICASE SENATAXIN ISOFORM X1-RELATED"/>
    <property type="match status" value="1"/>
</dbReference>
<feature type="domain" description="DNA2/NAM7 helicase helicase" evidence="3">
    <location>
        <begin position="1289"/>
        <end position="1368"/>
    </location>
</feature>
<dbReference type="Pfam" id="PF11784">
    <property type="entry name" value="DUF3320"/>
    <property type="match status" value="1"/>
</dbReference>
<evidence type="ECO:0000259" key="4">
    <source>
        <dbReference type="Pfam" id="PF13087"/>
    </source>
</evidence>
<dbReference type="SUPFAM" id="SSF52540">
    <property type="entry name" value="P-loop containing nucleoside triphosphate hydrolases"/>
    <property type="match status" value="2"/>
</dbReference>
<dbReference type="Gene3D" id="3.40.50.300">
    <property type="entry name" value="P-loop containing nucleotide triphosphate hydrolases"/>
    <property type="match status" value="3"/>
</dbReference>
<feature type="compositionally biased region" description="Basic and acidic residues" evidence="1">
    <location>
        <begin position="378"/>
        <end position="389"/>
    </location>
</feature>
<keyword evidence="6" id="KW-0067">ATP-binding</keyword>
<evidence type="ECO:0000259" key="3">
    <source>
        <dbReference type="Pfam" id="PF13086"/>
    </source>
</evidence>
<dbReference type="Gene3D" id="3.40.960.10">
    <property type="entry name" value="VSR Endonuclease"/>
    <property type="match status" value="1"/>
</dbReference>
<feature type="domain" description="DUF3320" evidence="2">
    <location>
        <begin position="1781"/>
        <end position="1830"/>
    </location>
</feature>
<dbReference type="FunFam" id="3.40.960.10:FF:000002">
    <property type="entry name" value="DNA helicase related protein"/>
    <property type="match status" value="1"/>
</dbReference>
<dbReference type="GO" id="GO:0003678">
    <property type="term" value="F:DNA helicase activity"/>
    <property type="evidence" value="ECO:0007669"/>
    <property type="project" value="UniProtKB-EC"/>
</dbReference>
<feature type="domain" description="DNA2/NAM7 helicase-like C-terminal" evidence="4">
    <location>
        <begin position="1390"/>
        <end position="1589"/>
    </location>
</feature>
<evidence type="ECO:0000256" key="1">
    <source>
        <dbReference type="SAM" id="MobiDB-lite"/>
    </source>
</evidence>
<dbReference type="SUPFAM" id="SSF52980">
    <property type="entry name" value="Restriction endonuclease-like"/>
    <property type="match status" value="1"/>
</dbReference>
<gene>
    <name evidence="6" type="primary">recD2_1</name>
    <name evidence="6" type="ORF">Pla110_43660</name>
</gene>
<dbReference type="PANTHER" id="PTHR10887">
    <property type="entry name" value="DNA2/NAM7 HELICASE FAMILY"/>
    <property type="match status" value="1"/>
</dbReference>
<feature type="domain" description="DNA2/NAM7 helicase helicase" evidence="3">
    <location>
        <begin position="685"/>
        <end position="748"/>
    </location>
</feature>
<dbReference type="Proteomes" id="UP000317178">
    <property type="component" value="Chromosome"/>
</dbReference>
<name>A0A518CTQ5_9PLAN</name>
<dbReference type="InterPro" id="IPR011335">
    <property type="entry name" value="Restrct_endonuc-II-like"/>
</dbReference>
<proteinExistence type="predicted"/>
<keyword evidence="6" id="KW-0347">Helicase</keyword>
<dbReference type="GO" id="GO:0016787">
    <property type="term" value="F:hydrolase activity"/>
    <property type="evidence" value="ECO:0007669"/>
    <property type="project" value="UniProtKB-KW"/>
</dbReference>
<dbReference type="InterPro" id="IPR047187">
    <property type="entry name" value="SF1_C_Upf1"/>
</dbReference>
<dbReference type="InterPro" id="IPR025103">
    <property type="entry name" value="DUF4011"/>
</dbReference>
<organism evidence="6 7">
    <name type="scientific">Polystyrenella longa</name>
    <dbReference type="NCBI Taxonomy" id="2528007"/>
    <lineage>
        <taxon>Bacteria</taxon>
        <taxon>Pseudomonadati</taxon>
        <taxon>Planctomycetota</taxon>
        <taxon>Planctomycetia</taxon>
        <taxon>Planctomycetales</taxon>
        <taxon>Planctomycetaceae</taxon>
        <taxon>Polystyrenella</taxon>
    </lineage>
</organism>
<evidence type="ECO:0000313" key="7">
    <source>
        <dbReference type="Proteomes" id="UP000317178"/>
    </source>
</evidence>
<keyword evidence="6" id="KW-0378">Hydrolase</keyword>
<evidence type="ECO:0000259" key="5">
    <source>
        <dbReference type="Pfam" id="PF18741"/>
    </source>
</evidence>
<protein>
    <submittedName>
        <fullName evidence="6">ATP-dependent RecD-like DNA helicase</fullName>
        <ecNumber evidence="6">3.6.4.12</ecNumber>
    </submittedName>
</protein>
<dbReference type="InterPro" id="IPR027417">
    <property type="entry name" value="P-loop_NTPase"/>
</dbReference>
<keyword evidence="6" id="KW-0547">Nucleotide-binding</keyword>
<keyword evidence="7" id="KW-1185">Reference proteome</keyword>
<feature type="domain" description="Restriction endonuclease type II-like" evidence="5">
    <location>
        <begin position="1639"/>
        <end position="1735"/>
    </location>
</feature>
<dbReference type="Pfam" id="PF18741">
    <property type="entry name" value="MTES_1575"/>
    <property type="match status" value="1"/>
</dbReference>
<dbReference type="InterPro" id="IPR049468">
    <property type="entry name" value="Restrct_endonuc-II-like_dom"/>
</dbReference>
<feature type="region of interest" description="Disordered" evidence="1">
    <location>
        <begin position="369"/>
        <end position="389"/>
    </location>
</feature>
<accession>A0A518CTQ5</accession>
<reference evidence="6 7" key="1">
    <citation type="submission" date="2019-02" db="EMBL/GenBank/DDBJ databases">
        <title>Deep-cultivation of Planctomycetes and their phenomic and genomic characterization uncovers novel biology.</title>
        <authorList>
            <person name="Wiegand S."/>
            <person name="Jogler M."/>
            <person name="Boedeker C."/>
            <person name="Pinto D."/>
            <person name="Vollmers J."/>
            <person name="Rivas-Marin E."/>
            <person name="Kohn T."/>
            <person name="Peeters S.H."/>
            <person name="Heuer A."/>
            <person name="Rast P."/>
            <person name="Oberbeckmann S."/>
            <person name="Bunk B."/>
            <person name="Jeske O."/>
            <person name="Meyerdierks A."/>
            <person name="Storesund J.E."/>
            <person name="Kallscheuer N."/>
            <person name="Luecker S."/>
            <person name="Lage O.M."/>
            <person name="Pohl T."/>
            <person name="Merkel B.J."/>
            <person name="Hornburger P."/>
            <person name="Mueller R.-W."/>
            <person name="Bruemmer F."/>
            <person name="Labrenz M."/>
            <person name="Spormann A.M."/>
            <person name="Op den Camp H."/>
            <person name="Overmann J."/>
            <person name="Amann R."/>
            <person name="Jetten M.S.M."/>
            <person name="Mascher T."/>
            <person name="Medema M.H."/>
            <person name="Devos D.P."/>
            <person name="Kaster A.-K."/>
            <person name="Ovreas L."/>
            <person name="Rohde M."/>
            <person name="Galperin M.Y."/>
            <person name="Jogler C."/>
        </authorList>
    </citation>
    <scope>NUCLEOTIDE SEQUENCE [LARGE SCALE GENOMIC DNA]</scope>
    <source>
        <strain evidence="6 7">Pla110</strain>
    </source>
</reference>
<dbReference type="EC" id="3.6.4.12" evidence="6"/>
<dbReference type="Pfam" id="PF13086">
    <property type="entry name" value="AAA_11"/>
    <property type="match status" value="2"/>
</dbReference>
<dbReference type="EMBL" id="CP036281">
    <property type="protein sequence ID" value="QDU82606.1"/>
    <property type="molecule type" value="Genomic_DNA"/>
</dbReference>
<dbReference type="InterPro" id="IPR021754">
    <property type="entry name" value="DUF3320"/>
</dbReference>
<dbReference type="InterPro" id="IPR041677">
    <property type="entry name" value="DNA2/NAM7_AAA_11"/>
</dbReference>
<dbReference type="InterPro" id="IPR045055">
    <property type="entry name" value="DNA2/NAM7-like"/>
</dbReference>
<evidence type="ECO:0000259" key="2">
    <source>
        <dbReference type="Pfam" id="PF11784"/>
    </source>
</evidence>
<sequence length="1931" mass="219561">MSLDGTDIISQAPDESVSVRIDTDINDYLNYASWQNSVPLIRSLEIVNPTETTYNDLVLELEITPGFARSRKWVIDRLEGKGTHLIRDRHLEMEGNYLSGLNEAERGDLIFRLKHRDELLCENRRPVRVLARDEWGGMRSMPEILAAFVMPNDPAIAGLLKASSAILAKHGHSSALDGYQSQDPGKAFLQVAALWSAVSEKNLTYANPPSSFEDVGQKVRRPSRVLKEGLATCLDSTLLFASALEAIGLHPIVIMQRGHCFAGAWLIEDTQDRLIEPDCLEVRKIRTSGELVLFETTMVTSQSVVSFDEAMQRSDYEIRESEEHKFVASIDIKRARMAQVRPLASHDSELASAEQISRVAPALPKFPGLGSPDYTINPKEDEKPTTPDSRIDRWQRKLLDLSLRNRLLNLRETQLVVPFLCKNIPLLEDRLASGTKIKLISLDEMNPHGERDSELHLQQTNRDMDEEFARIALEKNELASTLTERELSGRLTAIYRKVKNDLAEGGTNTLYLAIGFLRWRRREDESRYYKAPLMLVPVKLERKNASAGFKLTHHEEEVRFNATLIQLLKRDFEKDISQFEGELPQDENGIDVPLVMRQVRQAIRDVPGFEVIEETALSTFSFSKYLMWKDLVERLDQLKENRLIRHLVFTPEKEFSSGISSPMPRSDEMDLRYRPHDLAHPLPADSSQLAAVMAAAEGHDLVIIGPPGTGKSQTIANMIAQCLATRKTVLFVAEKTAALDVVYRRLREHGLGDLCLELHSNKAERKSFLDQLNNAWLNRAGEIQNEWDRVNDHLEQHREHLNRYVQALHRRDGSGWTPYNAMWRTGGMRLESPLNLGWPDNLQHSREEYDQLLESVERLAHTHAQVAGQVNLAAVKQNEWSIRWEQNVVDQAQTLKAQSETIQGLLHDFFDTVGIPDRSDCSLTEYEQITRLCRMLLKTAGDDFHLVFSKDFSSFGKDLESLHKTILAYSKGLSKLKGEYLEETLTEIPVEELLNLHQQAESKFWPLSIFARKKVVKQLQGHANGGTVEPAVDLEILKRLQQLRDRIFANPFVKKSPGQSVAAIDVKSLVSHLETAKKTRDSIVTLAKSLGGDSIKRLSKTLAPVLSGDATKHPVTKLASKFYKSAQEYQIHFGNWKKLAGTLPVHSSSPRFLEDTCHNLDDVLDHRAQLQSWTMWCLAEQTARKLGLQNIIPAIEGEPLDADQFRDDFESAYARWWLTKTIDNSPELRAFQREDHERKIDNFLNLDEQARGFAPIQVQQIREHDLPEQDGVPKKSELGLLRHQIKLKRPSKSIRQMISAMPDNFSKLAPCLMMSPLSIAQYLPAGQELFDVVIFDEASQITTWDAIGAIGRAKQTIIVGDPKQLPPTNFFGRSDSEEESELEDHEQDLESILDEVQTSGVKTLQLSWHYRSRHESLITFSNWHYYNNKLITFPSTATEDNAVRLVHLPESEYDRGKSRTNKIEAERIVSDAVALMKSWIHLPDEKRLTLGVITFNTQQQTLIMDLFDRERRRFPEIEWFFGDERIEPTVVKNLENVQGDERDVMFFSITFGKNASGRIPLNFGAINRVGGERRLNVAVTRAREELVVYSSFKAEDLDTQRTASVGVKHLKSFLDFAERGDIALRTANAGSVGEYESPFEQKVSEALQSRGWQTAPQIGVSGFRIDLGIIHPDKPGVYLAGVECDGATYHSSHTARDRDKTRQLVLENLGWTILRIWSPDWWYDPAGALDRIDASLKSALEKSRQEEEQKALDTMLDSAQSAAPMLYYQRASFDDLTIEPDRFYDSDYSSVLRQMIDLILSTEAPLLEDSLLKQIATAHGFGRMGAKIRERILKLLPDVSIGEEPQGRFIWSGDISDTIPYRSHYSDEDQRSLDEIPHAELKGLINAHRELLDENDPAQEYAKLLRINRLTANLRSRIEEVIGEVEKYKDE</sequence>